<dbReference type="AlphaFoldDB" id="A0A382AFH1"/>
<reference evidence="1" key="1">
    <citation type="submission" date="2018-05" db="EMBL/GenBank/DDBJ databases">
        <authorList>
            <person name="Lanie J.A."/>
            <person name="Ng W.-L."/>
            <person name="Kazmierczak K.M."/>
            <person name="Andrzejewski T.M."/>
            <person name="Davidsen T.M."/>
            <person name="Wayne K.J."/>
            <person name="Tettelin H."/>
            <person name="Glass J.I."/>
            <person name="Rusch D."/>
            <person name="Podicherti R."/>
            <person name="Tsui H.-C.T."/>
            <person name="Winkler M.E."/>
        </authorList>
    </citation>
    <scope>NUCLEOTIDE SEQUENCE</scope>
</reference>
<evidence type="ECO:0000313" key="1">
    <source>
        <dbReference type="EMBL" id="SVB00129.1"/>
    </source>
</evidence>
<proteinExistence type="predicted"/>
<accession>A0A382AFH1</accession>
<gene>
    <name evidence="1" type="ORF">METZ01_LOCUS152983</name>
</gene>
<sequence length="85" mass="9539">ELKKFAGVEVDKGQTEASLEIDLPKFKVPVGRHTFQLAATIKGKYEFPPLNGKKTDKKKDVTFQSFSPPIVMEVKPVPEPVEKKK</sequence>
<dbReference type="EMBL" id="UINC01025125">
    <property type="protein sequence ID" value="SVB00129.1"/>
    <property type="molecule type" value="Genomic_DNA"/>
</dbReference>
<name>A0A382AFH1_9ZZZZ</name>
<feature type="non-terminal residue" evidence="1">
    <location>
        <position position="1"/>
    </location>
</feature>
<protein>
    <submittedName>
        <fullName evidence="1">Uncharacterized protein</fullName>
    </submittedName>
</protein>
<organism evidence="1">
    <name type="scientific">marine metagenome</name>
    <dbReference type="NCBI Taxonomy" id="408172"/>
    <lineage>
        <taxon>unclassified sequences</taxon>
        <taxon>metagenomes</taxon>
        <taxon>ecological metagenomes</taxon>
    </lineage>
</organism>